<comment type="caution">
    <text evidence="12">The sequence shown here is derived from an EMBL/GenBank/DDBJ whole genome shotgun (WGS) entry which is preliminary data.</text>
</comment>
<dbReference type="SUPFAM" id="SSF53383">
    <property type="entry name" value="PLP-dependent transferases"/>
    <property type="match status" value="1"/>
</dbReference>
<dbReference type="RefSeq" id="WP_378254940.1">
    <property type="nucleotide sequence ID" value="NZ_JBHSJV010000001.1"/>
</dbReference>
<evidence type="ECO:0000256" key="10">
    <source>
        <dbReference type="RuleBase" id="RU004504"/>
    </source>
</evidence>
<keyword evidence="4" id="KW-0808">Transferase</keyword>
<dbReference type="PIRSF" id="PIRSF005572">
    <property type="entry name" value="NifS"/>
    <property type="match status" value="1"/>
</dbReference>
<evidence type="ECO:0000256" key="3">
    <source>
        <dbReference type="ARBA" id="ARBA00012239"/>
    </source>
</evidence>
<dbReference type="PROSITE" id="PS00595">
    <property type="entry name" value="AA_TRANSFER_CLASS_5"/>
    <property type="match status" value="1"/>
</dbReference>
<evidence type="ECO:0000313" key="12">
    <source>
        <dbReference type="EMBL" id="MFD2592813.1"/>
    </source>
</evidence>
<dbReference type="EMBL" id="JBHULX010000039">
    <property type="protein sequence ID" value="MFD2592813.1"/>
    <property type="molecule type" value="Genomic_DNA"/>
</dbReference>
<dbReference type="NCBIfam" id="NF002806">
    <property type="entry name" value="PRK02948.1"/>
    <property type="match status" value="1"/>
</dbReference>
<dbReference type="InterPro" id="IPR015424">
    <property type="entry name" value="PyrdxlP-dep_Trfase"/>
</dbReference>
<organism evidence="12 13">
    <name type="scientific">Aquimarina hainanensis</name>
    <dbReference type="NCBI Taxonomy" id="1578017"/>
    <lineage>
        <taxon>Bacteria</taxon>
        <taxon>Pseudomonadati</taxon>
        <taxon>Bacteroidota</taxon>
        <taxon>Flavobacteriia</taxon>
        <taxon>Flavobacteriales</taxon>
        <taxon>Flavobacteriaceae</taxon>
        <taxon>Aquimarina</taxon>
    </lineage>
</organism>
<dbReference type="PANTHER" id="PTHR11601:SF34">
    <property type="entry name" value="CYSTEINE DESULFURASE"/>
    <property type="match status" value="1"/>
</dbReference>
<dbReference type="PANTHER" id="PTHR11601">
    <property type="entry name" value="CYSTEINE DESULFURYLASE FAMILY MEMBER"/>
    <property type="match status" value="1"/>
</dbReference>
<feature type="domain" description="Aminotransferase class V" evidence="11">
    <location>
        <begin position="7"/>
        <end position="367"/>
    </location>
</feature>
<evidence type="ECO:0000259" key="11">
    <source>
        <dbReference type="Pfam" id="PF00266"/>
    </source>
</evidence>
<reference evidence="13" key="1">
    <citation type="journal article" date="2019" name="Int. J. Syst. Evol. Microbiol.">
        <title>The Global Catalogue of Microorganisms (GCM) 10K type strain sequencing project: providing services to taxonomists for standard genome sequencing and annotation.</title>
        <authorList>
            <consortium name="The Broad Institute Genomics Platform"/>
            <consortium name="The Broad Institute Genome Sequencing Center for Infectious Disease"/>
            <person name="Wu L."/>
            <person name="Ma J."/>
        </authorList>
    </citation>
    <scope>NUCLEOTIDE SEQUENCE [LARGE SCALE GENOMIC DNA]</scope>
    <source>
        <strain evidence="13">KCTC 42423</strain>
    </source>
</reference>
<keyword evidence="7" id="KW-0408">Iron</keyword>
<keyword evidence="13" id="KW-1185">Reference proteome</keyword>
<evidence type="ECO:0000256" key="9">
    <source>
        <dbReference type="ARBA" id="ARBA00050776"/>
    </source>
</evidence>
<dbReference type="InterPro" id="IPR000192">
    <property type="entry name" value="Aminotrans_V_dom"/>
</dbReference>
<evidence type="ECO:0000256" key="8">
    <source>
        <dbReference type="ARBA" id="ARBA00023014"/>
    </source>
</evidence>
<dbReference type="Pfam" id="PF00266">
    <property type="entry name" value="Aminotran_5"/>
    <property type="match status" value="1"/>
</dbReference>
<comment type="similarity">
    <text evidence="2">Belongs to the class-V pyridoxal-phosphate-dependent aminotransferase family. NifS/IscS subfamily.</text>
</comment>
<dbReference type="InterPro" id="IPR015421">
    <property type="entry name" value="PyrdxlP-dep_Trfase_major"/>
</dbReference>
<dbReference type="EC" id="2.8.1.7" evidence="3"/>
<dbReference type="InterPro" id="IPR020578">
    <property type="entry name" value="Aminotrans_V_PyrdxlP_BS"/>
</dbReference>
<evidence type="ECO:0000256" key="7">
    <source>
        <dbReference type="ARBA" id="ARBA00023004"/>
    </source>
</evidence>
<name>A0ABW5NBV8_9FLAO</name>
<sequence>MKKEDFIYLDYNASTPHDPEVVEAMMPYLLERYGNPSSAHSLGRIAKIAVDTARKQVADLLHATAEEIVFTSGGTEANNYAIIGAAHFYRSQGNHIITSSIEHPAVLEVCKSLEKTGFEVTYLPVDTKGIIDIHMLEKAIKPTTILISIMHANNETGAIQPIRQIGEIAQRNHVVFHTDAAQSLGKIPVDVEKMHIDLLSVAGHKMYAPKGVGALYVRKGIHLKKIMFGAGHEFGIRPGTENVPYIVGLGKASELAMKQLEYNQQYLSDIKSHLKTALLKEQLNFVVNGTAINTLPNTLNISFRNVDARKLLERCKEVIGLSVGSACHSGKTIDSEILKAVLPDMSYAKGTFRFSVGKYTTKEEVERAAKILAAEIHA</sequence>
<keyword evidence="5" id="KW-0479">Metal-binding</keyword>
<evidence type="ECO:0000256" key="5">
    <source>
        <dbReference type="ARBA" id="ARBA00022723"/>
    </source>
</evidence>
<dbReference type="InterPro" id="IPR015422">
    <property type="entry name" value="PyrdxlP-dep_Trfase_small"/>
</dbReference>
<dbReference type="Gene3D" id="3.40.640.10">
    <property type="entry name" value="Type I PLP-dependent aspartate aminotransferase-like (Major domain)"/>
    <property type="match status" value="1"/>
</dbReference>
<evidence type="ECO:0000256" key="2">
    <source>
        <dbReference type="ARBA" id="ARBA00006490"/>
    </source>
</evidence>
<comment type="cofactor">
    <cofactor evidence="1 10">
        <name>pyridoxal 5'-phosphate</name>
        <dbReference type="ChEBI" id="CHEBI:597326"/>
    </cofactor>
</comment>
<keyword evidence="6" id="KW-0663">Pyridoxal phosphate</keyword>
<keyword evidence="8" id="KW-0411">Iron-sulfur</keyword>
<dbReference type="Proteomes" id="UP001597459">
    <property type="component" value="Unassembled WGS sequence"/>
</dbReference>
<evidence type="ECO:0000313" key="13">
    <source>
        <dbReference type="Proteomes" id="UP001597459"/>
    </source>
</evidence>
<evidence type="ECO:0000256" key="4">
    <source>
        <dbReference type="ARBA" id="ARBA00022679"/>
    </source>
</evidence>
<comment type="catalytic activity">
    <reaction evidence="9">
        <text>(sulfur carrier)-H + L-cysteine = (sulfur carrier)-SH + L-alanine</text>
        <dbReference type="Rhea" id="RHEA:43892"/>
        <dbReference type="Rhea" id="RHEA-COMP:14737"/>
        <dbReference type="Rhea" id="RHEA-COMP:14739"/>
        <dbReference type="ChEBI" id="CHEBI:29917"/>
        <dbReference type="ChEBI" id="CHEBI:35235"/>
        <dbReference type="ChEBI" id="CHEBI:57972"/>
        <dbReference type="ChEBI" id="CHEBI:64428"/>
        <dbReference type="EC" id="2.8.1.7"/>
    </reaction>
</comment>
<dbReference type="Gene3D" id="3.90.1150.10">
    <property type="entry name" value="Aspartate Aminotransferase, domain 1"/>
    <property type="match status" value="1"/>
</dbReference>
<proteinExistence type="inferred from homology"/>
<evidence type="ECO:0000256" key="1">
    <source>
        <dbReference type="ARBA" id="ARBA00001933"/>
    </source>
</evidence>
<protein>
    <recommendedName>
        <fullName evidence="3">cysteine desulfurase</fullName>
        <ecNumber evidence="3">2.8.1.7</ecNumber>
    </recommendedName>
</protein>
<dbReference type="InterPro" id="IPR016454">
    <property type="entry name" value="Cysteine_dSase"/>
</dbReference>
<gene>
    <name evidence="12" type="ORF">ACFSTE_18390</name>
</gene>
<evidence type="ECO:0000256" key="6">
    <source>
        <dbReference type="ARBA" id="ARBA00022898"/>
    </source>
</evidence>
<accession>A0ABW5NBV8</accession>